<dbReference type="Proteomes" id="UP000735302">
    <property type="component" value="Unassembled WGS sequence"/>
</dbReference>
<feature type="transmembrane region" description="Helical" evidence="6">
    <location>
        <begin position="84"/>
        <end position="106"/>
    </location>
</feature>
<keyword evidence="4 6" id="KW-1133">Transmembrane helix</keyword>
<dbReference type="AlphaFoldDB" id="A0AAV3YAC3"/>
<dbReference type="InterPro" id="IPR019547">
    <property type="entry name" value="Lipid_desat"/>
</dbReference>
<comment type="caution">
    <text evidence="8">The sequence shown here is derived from an EMBL/GenBank/DDBJ whole genome shotgun (WGS) entry which is preliminary data.</text>
</comment>
<dbReference type="Pfam" id="PF10520">
    <property type="entry name" value="Lipid_desat"/>
    <property type="match status" value="1"/>
</dbReference>
<evidence type="ECO:0000256" key="3">
    <source>
        <dbReference type="ARBA" id="ARBA00022692"/>
    </source>
</evidence>
<feature type="domain" description="Lipid desaturase" evidence="7">
    <location>
        <begin position="96"/>
        <end position="124"/>
    </location>
</feature>
<evidence type="ECO:0000256" key="6">
    <source>
        <dbReference type="SAM" id="Phobius"/>
    </source>
</evidence>
<evidence type="ECO:0000313" key="9">
    <source>
        <dbReference type="Proteomes" id="UP000735302"/>
    </source>
</evidence>
<evidence type="ECO:0000256" key="4">
    <source>
        <dbReference type="ARBA" id="ARBA00022989"/>
    </source>
</evidence>
<feature type="transmembrane region" description="Helical" evidence="6">
    <location>
        <begin position="59"/>
        <end position="78"/>
    </location>
</feature>
<dbReference type="PANTHER" id="PTHR48230:SF1">
    <property type="entry name" value="LIPID DESATURASE DOMAIN-CONTAINING PROTEIN"/>
    <property type="match status" value="1"/>
</dbReference>
<evidence type="ECO:0000259" key="7">
    <source>
        <dbReference type="Pfam" id="PF10520"/>
    </source>
</evidence>
<organism evidence="8 9">
    <name type="scientific">Plakobranchus ocellatus</name>
    <dbReference type="NCBI Taxonomy" id="259542"/>
    <lineage>
        <taxon>Eukaryota</taxon>
        <taxon>Metazoa</taxon>
        <taxon>Spiralia</taxon>
        <taxon>Lophotrochozoa</taxon>
        <taxon>Mollusca</taxon>
        <taxon>Gastropoda</taxon>
        <taxon>Heterobranchia</taxon>
        <taxon>Euthyneura</taxon>
        <taxon>Panpulmonata</taxon>
        <taxon>Sacoglossa</taxon>
        <taxon>Placobranchoidea</taxon>
        <taxon>Plakobranchidae</taxon>
        <taxon>Plakobranchus</taxon>
    </lineage>
</organism>
<reference evidence="8 9" key="1">
    <citation type="journal article" date="2021" name="Elife">
        <title>Chloroplast acquisition without the gene transfer in kleptoplastic sea slugs, Plakobranchus ocellatus.</title>
        <authorList>
            <person name="Maeda T."/>
            <person name="Takahashi S."/>
            <person name="Yoshida T."/>
            <person name="Shimamura S."/>
            <person name="Takaki Y."/>
            <person name="Nagai Y."/>
            <person name="Toyoda A."/>
            <person name="Suzuki Y."/>
            <person name="Arimoto A."/>
            <person name="Ishii H."/>
            <person name="Satoh N."/>
            <person name="Nishiyama T."/>
            <person name="Hasebe M."/>
            <person name="Maruyama T."/>
            <person name="Minagawa J."/>
            <person name="Obokata J."/>
            <person name="Shigenobu S."/>
        </authorList>
    </citation>
    <scope>NUCLEOTIDE SEQUENCE [LARGE SCALE GENOMIC DNA]</scope>
</reference>
<keyword evidence="5 6" id="KW-0472">Membrane</keyword>
<comment type="similarity">
    <text evidence="2">Belongs to the fatty acid desaturase CarF family.</text>
</comment>
<name>A0AAV3YAC3_9GAST</name>
<dbReference type="InterPro" id="IPR053335">
    <property type="entry name" value="Fatty_acid_desaturase_CarF"/>
</dbReference>
<keyword evidence="9" id="KW-1185">Reference proteome</keyword>
<comment type="subcellular location">
    <subcellularLocation>
        <location evidence="1">Membrane</location>
        <topology evidence="1">Multi-pass membrane protein</topology>
    </subcellularLocation>
</comment>
<dbReference type="GO" id="GO:0016020">
    <property type="term" value="C:membrane"/>
    <property type="evidence" value="ECO:0007669"/>
    <property type="project" value="UniProtKB-SubCell"/>
</dbReference>
<dbReference type="EMBL" id="BLXT01000641">
    <property type="protein sequence ID" value="GFN79233.1"/>
    <property type="molecule type" value="Genomic_DNA"/>
</dbReference>
<evidence type="ECO:0000256" key="2">
    <source>
        <dbReference type="ARBA" id="ARBA00007620"/>
    </source>
</evidence>
<keyword evidence="3 6" id="KW-0812">Transmembrane</keyword>
<accession>A0AAV3YAC3</accession>
<protein>
    <submittedName>
        <fullName evidence="8">Transmembrane protein 189</fullName>
    </submittedName>
</protein>
<evidence type="ECO:0000313" key="8">
    <source>
        <dbReference type="EMBL" id="GFN79233.1"/>
    </source>
</evidence>
<evidence type="ECO:0000256" key="5">
    <source>
        <dbReference type="ARBA" id="ARBA00023136"/>
    </source>
</evidence>
<sequence length="228" mass="25299">MGVKSATEIINNSMTEEDPNKNIQYSEGVAAQKPRWGPEHAGAKELASKYTKGKRLQETVCLFISIGLLIINFVYLVYHFDSSHWHMILLCALLGILTADFASGLVHWGADTWGSVEIPILGSKVRVLYVVAFGASTTPQETSMIIPIQVLVFYVRIPDHVASQGKLTNTAQTSVYQLRTVETVTSAAGALECCLPFTVGTASTTMHAHASRRWYDYDNCCYHHHRQH</sequence>
<proteinExistence type="inferred from homology"/>
<gene>
    <name evidence="8" type="ORF">PoB_000573900</name>
</gene>
<evidence type="ECO:0000256" key="1">
    <source>
        <dbReference type="ARBA" id="ARBA00004141"/>
    </source>
</evidence>
<dbReference type="PANTHER" id="PTHR48230">
    <property type="match status" value="1"/>
</dbReference>